<evidence type="ECO:0000256" key="1">
    <source>
        <dbReference type="SAM" id="Phobius"/>
    </source>
</evidence>
<accession>A0A0F5YE80</accession>
<dbReference type="PROSITE" id="PS51257">
    <property type="entry name" value="PROKAR_LIPOPROTEIN"/>
    <property type="match status" value="1"/>
</dbReference>
<dbReference type="RefSeq" id="WP_046279490.1">
    <property type="nucleotide sequence ID" value="NZ_LATL02000126.1"/>
</dbReference>
<gene>
    <name evidence="2" type="ORF">WN50_15620</name>
</gene>
<keyword evidence="1" id="KW-0472">Membrane</keyword>
<dbReference type="InterPro" id="IPR021499">
    <property type="entry name" value="DUF3153"/>
</dbReference>
<dbReference type="EMBL" id="LATL02000126">
    <property type="protein sequence ID" value="KKD37204.1"/>
    <property type="molecule type" value="Genomic_DNA"/>
</dbReference>
<keyword evidence="1" id="KW-1133">Transmembrane helix</keyword>
<comment type="caution">
    <text evidence="2">The sequence shown here is derived from an EMBL/GenBank/DDBJ whole genome shotgun (WGS) entry which is preliminary data.</text>
</comment>
<dbReference type="AlphaFoldDB" id="A0A0F5YE80"/>
<name>A0A0F5YE80_9CYAN</name>
<evidence type="ECO:0000313" key="3">
    <source>
        <dbReference type="Proteomes" id="UP000033607"/>
    </source>
</evidence>
<dbReference type="Proteomes" id="UP000033607">
    <property type="component" value="Unassembled WGS sequence"/>
</dbReference>
<evidence type="ECO:0000313" key="2">
    <source>
        <dbReference type="EMBL" id="KKD37204.1"/>
    </source>
</evidence>
<protein>
    <recommendedName>
        <fullName evidence="4">DUF3153 domain-containing protein</fullName>
    </recommendedName>
</protein>
<dbReference type="OrthoDB" id="458293at2"/>
<evidence type="ECO:0008006" key="4">
    <source>
        <dbReference type="Google" id="ProtNLM"/>
    </source>
</evidence>
<sequence length="264" mass="29837">MKTIRTLLIVFLTSLLLSGCVQYDVGIDFNSQTHGTIQQKIQLSERLTGFSREVVNEWVRSLRRRVREVQGRTQQVSERGILVTIPFNNGADLEKKFEQFFNPIDLSKKPRYQDQLDNNLPQFSSNLDLTQNNFIFVLRNHLSLELDLRSLALLTTNQQVLINSGDLLELQFSLNTPWGAKLIESDAINPETAKPLTVTSKQNGQLVWTLKSGEVNHLEAVFWIPSPVGIGAAIIVLLTYLGYALKYTLLPKITVSKKTVQAEV</sequence>
<dbReference type="PATRIC" id="fig|1637645.4.peg.2562"/>
<proteinExistence type="predicted"/>
<keyword evidence="1" id="KW-0812">Transmembrane</keyword>
<dbReference type="Pfam" id="PF11353">
    <property type="entry name" value="DUF3153"/>
    <property type="match status" value="1"/>
</dbReference>
<organism evidence="2 3">
    <name type="scientific">Limnoraphis robusta CS-951</name>
    <dbReference type="NCBI Taxonomy" id="1637645"/>
    <lineage>
        <taxon>Bacteria</taxon>
        <taxon>Bacillati</taxon>
        <taxon>Cyanobacteriota</taxon>
        <taxon>Cyanophyceae</taxon>
        <taxon>Oscillatoriophycideae</taxon>
        <taxon>Oscillatoriales</taxon>
        <taxon>Sirenicapillariaceae</taxon>
        <taxon>Limnoraphis</taxon>
    </lineage>
</organism>
<feature type="transmembrane region" description="Helical" evidence="1">
    <location>
        <begin position="220"/>
        <end position="243"/>
    </location>
</feature>
<reference evidence="2 3" key="1">
    <citation type="submission" date="2015-06" db="EMBL/GenBank/DDBJ databases">
        <title>Draft genome assembly of filamentous brackish cyanobacterium Limnoraphis robusta strain CS-951.</title>
        <authorList>
            <person name="Willis A."/>
            <person name="Parks M."/>
            <person name="Burford M.A."/>
        </authorList>
    </citation>
    <scope>NUCLEOTIDE SEQUENCE [LARGE SCALE GENOMIC DNA]</scope>
    <source>
        <strain evidence="2 3">CS-951</strain>
    </source>
</reference>